<organism evidence="1 2">
    <name type="scientific">Colocasia esculenta</name>
    <name type="common">Wild taro</name>
    <name type="synonym">Arum esculentum</name>
    <dbReference type="NCBI Taxonomy" id="4460"/>
    <lineage>
        <taxon>Eukaryota</taxon>
        <taxon>Viridiplantae</taxon>
        <taxon>Streptophyta</taxon>
        <taxon>Embryophyta</taxon>
        <taxon>Tracheophyta</taxon>
        <taxon>Spermatophyta</taxon>
        <taxon>Magnoliopsida</taxon>
        <taxon>Liliopsida</taxon>
        <taxon>Araceae</taxon>
        <taxon>Aroideae</taxon>
        <taxon>Colocasieae</taxon>
        <taxon>Colocasia</taxon>
    </lineage>
</organism>
<comment type="caution">
    <text evidence="1">The sequence shown here is derived from an EMBL/GenBank/DDBJ whole genome shotgun (WGS) entry which is preliminary data.</text>
</comment>
<reference evidence="1" key="1">
    <citation type="submission" date="2017-07" db="EMBL/GenBank/DDBJ databases">
        <title>Taro Niue Genome Assembly and Annotation.</title>
        <authorList>
            <person name="Atibalentja N."/>
            <person name="Keating K."/>
            <person name="Fields C.J."/>
        </authorList>
    </citation>
    <scope>NUCLEOTIDE SEQUENCE</scope>
    <source>
        <strain evidence="1">Niue_2</strain>
        <tissue evidence="1">Leaf</tissue>
    </source>
</reference>
<proteinExistence type="predicted"/>
<dbReference type="AlphaFoldDB" id="A0A843UXM0"/>
<evidence type="ECO:0000313" key="2">
    <source>
        <dbReference type="Proteomes" id="UP000652761"/>
    </source>
</evidence>
<accession>A0A843UXM0</accession>
<protein>
    <submittedName>
        <fullName evidence="1">Uncharacterized protein</fullName>
    </submittedName>
</protein>
<dbReference type="Proteomes" id="UP000652761">
    <property type="component" value="Unassembled WGS sequence"/>
</dbReference>
<keyword evidence="2" id="KW-1185">Reference proteome</keyword>
<dbReference type="EMBL" id="NMUH01001283">
    <property type="protein sequence ID" value="MQL90912.1"/>
    <property type="molecule type" value="Genomic_DNA"/>
</dbReference>
<name>A0A843UXM0_COLES</name>
<gene>
    <name evidence="1" type="ORF">Taro_023509</name>
</gene>
<sequence length="110" mass="12974">MISFLGQRRVGRPWSWWFHLRLCPTGSEEDLNVYASLYEKSGFSFALQMALVRRRNCKKHQMYQRLTASTALLFMGENRLCYQNFQGMKDYKKSGKVKNYVPDLESSSFL</sequence>
<evidence type="ECO:0000313" key="1">
    <source>
        <dbReference type="EMBL" id="MQL90912.1"/>
    </source>
</evidence>